<evidence type="ECO:0000256" key="1">
    <source>
        <dbReference type="ARBA" id="ARBA00022801"/>
    </source>
</evidence>
<dbReference type="InterPro" id="IPR042002">
    <property type="entry name" value="Sortase_C"/>
</dbReference>
<dbReference type="InterPro" id="IPR023365">
    <property type="entry name" value="Sortase_dom-sf"/>
</dbReference>
<accession>A0A212IWU1</accession>
<feature type="active site" description="Proton donor/acceptor" evidence="2">
    <location>
        <position position="146"/>
    </location>
</feature>
<keyword evidence="3" id="KW-0812">Transmembrane</keyword>
<keyword evidence="3" id="KW-0472">Membrane</keyword>
<dbReference type="Gene3D" id="2.40.260.10">
    <property type="entry name" value="Sortase"/>
    <property type="match status" value="1"/>
</dbReference>
<reference evidence="4" key="1">
    <citation type="submission" date="2016-04" db="EMBL/GenBank/DDBJ databases">
        <authorList>
            <person name="Evans L.H."/>
            <person name="Alamgir A."/>
            <person name="Owens N."/>
            <person name="Weber N.D."/>
            <person name="Virtaneva K."/>
            <person name="Barbian K."/>
            <person name="Babar A."/>
            <person name="Rosenke K."/>
        </authorList>
    </citation>
    <scope>NUCLEOTIDE SEQUENCE</scope>
    <source>
        <strain evidence="4">86</strain>
    </source>
</reference>
<evidence type="ECO:0000313" key="4">
    <source>
        <dbReference type="EMBL" id="SBV91640.1"/>
    </source>
</evidence>
<dbReference type="EMBL" id="FLUN01000001">
    <property type="protein sequence ID" value="SBV91640.1"/>
    <property type="molecule type" value="Genomic_DNA"/>
</dbReference>
<gene>
    <name evidence="4" type="ORF">KL86CLO1_10147</name>
</gene>
<dbReference type="NCBIfam" id="NF033745">
    <property type="entry name" value="class_C_sortase"/>
    <property type="match status" value="1"/>
</dbReference>
<dbReference type="AlphaFoldDB" id="A0A212IWU1"/>
<evidence type="ECO:0000256" key="2">
    <source>
        <dbReference type="PIRSR" id="PIRSR605754-1"/>
    </source>
</evidence>
<feature type="transmembrane region" description="Helical" evidence="3">
    <location>
        <begin position="244"/>
        <end position="264"/>
    </location>
</feature>
<keyword evidence="3" id="KW-1133">Transmembrane helix</keyword>
<feature type="active site" description="Acyl-thioester intermediate" evidence="2">
    <location>
        <position position="208"/>
    </location>
</feature>
<sequence length="284" mass="30908">MKKHRSTIILIAVFFVGLSVLLYPTISNYVNSFHQSRAIATYEENLSSFTEEDYSAYFRAAQVYNDELLNGASSLHSGAPLDETYISLLNVTDDGEMGYVTIKKLGVQLPIYHGTSEEVLAVGTGHLEGSSLPIGGMGTHAVITGHRGLPSAKLFTNLDKMEIGDTFTVTVLNQTLTYEVDKISIVLPDDDALLQIDPDEDYVTLLTCTPYAINTHRLLVRGVRTEAAVEIRVAADAVQIDPVIVAPVVAAPMLLLLLILLLTGTSRKKQKREKTNTGKGGETL</sequence>
<dbReference type="NCBIfam" id="TIGR01076">
    <property type="entry name" value="sortase_fam"/>
    <property type="match status" value="1"/>
</dbReference>
<dbReference type="InterPro" id="IPR005754">
    <property type="entry name" value="Sortase"/>
</dbReference>
<proteinExistence type="predicted"/>
<organism evidence="4">
    <name type="scientific">uncultured Eubacteriales bacterium</name>
    <dbReference type="NCBI Taxonomy" id="172733"/>
    <lineage>
        <taxon>Bacteria</taxon>
        <taxon>Bacillati</taxon>
        <taxon>Bacillota</taxon>
        <taxon>Clostridia</taxon>
        <taxon>Eubacteriales</taxon>
        <taxon>environmental samples</taxon>
    </lineage>
</organism>
<name>A0A212IWU1_9FIRM</name>
<dbReference type="SUPFAM" id="SSF63817">
    <property type="entry name" value="Sortase"/>
    <property type="match status" value="1"/>
</dbReference>
<evidence type="ECO:0000256" key="3">
    <source>
        <dbReference type="SAM" id="Phobius"/>
    </source>
</evidence>
<protein>
    <submittedName>
        <fullName evidence="4">LPXTG-site transpeptidase (Sortase) family protein</fullName>
    </submittedName>
</protein>
<dbReference type="GO" id="GO:0016787">
    <property type="term" value="F:hydrolase activity"/>
    <property type="evidence" value="ECO:0007669"/>
    <property type="project" value="UniProtKB-KW"/>
</dbReference>
<keyword evidence="1" id="KW-0378">Hydrolase</keyword>
<dbReference type="CDD" id="cd05827">
    <property type="entry name" value="Sortase_C"/>
    <property type="match status" value="1"/>
</dbReference>
<dbReference type="Pfam" id="PF04203">
    <property type="entry name" value="Sortase"/>
    <property type="match status" value="1"/>
</dbReference>